<reference evidence="1" key="1">
    <citation type="submission" date="2013-12" db="EMBL/GenBank/DDBJ databases">
        <title>A Varibaculum cambriense genome reconstructed from a premature infant gut community with otherwise low bacterial novelty that shifts toward anaerobic metabolism during the third week of life.</title>
        <authorList>
            <person name="Brown C.T."/>
            <person name="Sharon I."/>
            <person name="Thomas B.C."/>
            <person name="Castelle C.J."/>
            <person name="Morowitz M.J."/>
            <person name="Banfield J.F."/>
        </authorList>
    </citation>
    <scope>NUCLEOTIDE SEQUENCE</scope>
</reference>
<sequence length="90" mass="10794">NHKRVQRLMKVIVLAGKRPKEKYYSYKGQAVKIAYNIINRDFSTTAPFQKWKTNVSQFYFPWGKFYLSPILDMNTNKIIFYDLVLRPNLE</sequence>
<proteinExistence type="predicted"/>
<comment type="caution">
    <text evidence="1">The sequence shown here is derived from an EMBL/GenBank/DDBJ whole genome shotgun (WGS) entry which is preliminary data.</text>
</comment>
<name>W1YLJ3_9ZZZZ</name>
<protein>
    <recommendedName>
        <fullName evidence="2">Transposase</fullName>
    </recommendedName>
</protein>
<evidence type="ECO:0000313" key="1">
    <source>
        <dbReference type="EMBL" id="ETJ43317.1"/>
    </source>
</evidence>
<feature type="non-terminal residue" evidence="1">
    <location>
        <position position="1"/>
    </location>
</feature>
<organism evidence="1">
    <name type="scientific">human gut metagenome</name>
    <dbReference type="NCBI Taxonomy" id="408170"/>
    <lineage>
        <taxon>unclassified sequences</taxon>
        <taxon>metagenomes</taxon>
        <taxon>organismal metagenomes</taxon>
    </lineage>
</organism>
<evidence type="ECO:0008006" key="2">
    <source>
        <dbReference type="Google" id="ProtNLM"/>
    </source>
</evidence>
<accession>W1YLJ3</accession>
<gene>
    <name evidence="1" type="ORF">Q604_UNBC02688G0001</name>
</gene>
<dbReference type="EMBL" id="AZMM01002688">
    <property type="protein sequence ID" value="ETJ43317.1"/>
    <property type="molecule type" value="Genomic_DNA"/>
</dbReference>
<dbReference type="AlphaFoldDB" id="W1YLJ3"/>